<dbReference type="Gene3D" id="3.30.450.20">
    <property type="entry name" value="PAS domain"/>
    <property type="match status" value="2"/>
</dbReference>
<dbReference type="InterPro" id="IPR001610">
    <property type="entry name" value="PAC"/>
</dbReference>
<evidence type="ECO:0000313" key="5">
    <source>
        <dbReference type="EMBL" id="MFC5510070.1"/>
    </source>
</evidence>
<dbReference type="InterPro" id="IPR013656">
    <property type="entry name" value="PAS_4"/>
</dbReference>
<feature type="domain" description="EAL" evidence="3">
    <location>
        <begin position="544"/>
        <end position="798"/>
    </location>
</feature>
<dbReference type="SUPFAM" id="SSF55073">
    <property type="entry name" value="Nucleotide cyclase"/>
    <property type="match status" value="1"/>
</dbReference>
<comment type="caution">
    <text evidence="5">The sequence shown here is derived from an EMBL/GenBank/DDBJ whole genome shotgun (WGS) entry which is preliminary data.</text>
</comment>
<dbReference type="PROSITE" id="PS50883">
    <property type="entry name" value="EAL"/>
    <property type="match status" value="1"/>
</dbReference>
<dbReference type="SUPFAM" id="SSF141868">
    <property type="entry name" value="EAL domain-like"/>
    <property type="match status" value="1"/>
</dbReference>
<evidence type="ECO:0000259" key="2">
    <source>
        <dbReference type="PROSITE" id="PS50113"/>
    </source>
</evidence>
<evidence type="ECO:0000313" key="6">
    <source>
        <dbReference type="Proteomes" id="UP001596031"/>
    </source>
</evidence>
<dbReference type="InterPro" id="IPR001633">
    <property type="entry name" value="EAL_dom"/>
</dbReference>
<dbReference type="SMART" id="SM00267">
    <property type="entry name" value="GGDEF"/>
    <property type="match status" value="1"/>
</dbReference>
<dbReference type="InterPro" id="IPR000014">
    <property type="entry name" value="PAS"/>
</dbReference>
<dbReference type="InterPro" id="IPR029787">
    <property type="entry name" value="Nucleotide_cyclase"/>
</dbReference>
<dbReference type="PANTHER" id="PTHR44757:SF2">
    <property type="entry name" value="BIOFILM ARCHITECTURE MAINTENANCE PROTEIN MBAA"/>
    <property type="match status" value="1"/>
</dbReference>
<dbReference type="SUPFAM" id="SSF55785">
    <property type="entry name" value="PYP-like sensor domain (PAS domain)"/>
    <property type="match status" value="2"/>
</dbReference>
<dbReference type="Pfam" id="PF08448">
    <property type="entry name" value="PAS_4"/>
    <property type="match status" value="1"/>
</dbReference>
<name>A0ABW0PC43_9BURK</name>
<dbReference type="Proteomes" id="UP001596031">
    <property type="component" value="Unassembled WGS sequence"/>
</dbReference>
<protein>
    <submittedName>
        <fullName evidence="5">Bifunctional diguanylate cyclase/phosphodiesterase</fullName>
    </submittedName>
</protein>
<dbReference type="InterPro" id="IPR000160">
    <property type="entry name" value="GGDEF_dom"/>
</dbReference>
<dbReference type="InterPro" id="IPR035965">
    <property type="entry name" value="PAS-like_dom_sf"/>
</dbReference>
<evidence type="ECO:0000259" key="1">
    <source>
        <dbReference type="PROSITE" id="PS50112"/>
    </source>
</evidence>
<dbReference type="Gene3D" id="3.20.20.450">
    <property type="entry name" value="EAL domain"/>
    <property type="match status" value="1"/>
</dbReference>
<dbReference type="CDD" id="cd01948">
    <property type="entry name" value="EAL"/>
    <property type="match status" value="1"/>
</dbReference>
<dbReference type="NCBIfam" id="TIGR00229">
    <property type="entry name" value="sensory_box"/>
    <property type="match status" value="1"/>
</dbReference>
<dbReference type="CDD" id="cd01949">
    <property type="entry name" value="GGDEF"/>
    <property type="match status" value="1"/>
</dbReference>
<evidence type="ECO:0000259" key="3">
    <source>
        <dbReference type="PROSITE" id="PS50883"/>
    </source>
</evidence>
<feature type="domain" description="PAS" evidence="1">
    <location>
        <begin position="237"/>
        <end position="309"/>
    </location>
</feature>
<dbReference type="PROSITE" id="PS50112">
    <property type="entry name" value="PAS"/>
    <property type="match status" value="1"/>
</dbReference>
<dbReference type="Pfam" id="PF00990">
    <property type="entry name" value="GGDEF"/>
    <property type="match status" value="1"/>
</dbReference>
<sequence length="803" mass="86656">MESSSQRFVPGVAAEPAGAASVRAGGPGVLVADAAQRVLGASDGFFARTRLGPADVVGRTLAELAPALARNPALVQPAALDIVPVFDGGGQVAHFTATLREGAAAPPHAHELLDRIPAGVVVHAADARAVYANCHARALLGPALDGMRGPPGGARGPALLRADGTVLAPDDYPAVTALRHGAMVSGFIVGLPTDGAPRWLICNAFPVHAPDGSIDEIVSCYTDCTRLKQIEQSLLKSEERLRLVLQGSTDAPWDWDLVSNELYYSERYWEMVGYRPGELPARPETWMSMLDPEDSERAIGFVRDLLRGRERTYSIEFRLRHRDGHAVPILSRGFVLRDASGRAIRMSGTNTDLTQAKQAERRIYELAYFDYLTGLPNRRLLVEQLAKILPRSQRTGQFGALLFIDLDNFKLLNDTLGHDVGDQLLCEVAERLRRTVRASDHLSRLGGDEFVVVLENLGATGDGAVVEASLVGAKLLAALAQPFQLAARPSVSTPSIGVALFGDGPASVDVLLRQADLAMYRAKAEGRNTVRFFDPGMQAAADRQIALEHDLREGIRRQRFELHCQPQFDVAGRLVGAEVLLRSNHTGLGLVGPAEFIGLAETSGLIVPLGAMVLLETCRVLARWARDPRLACLTLAVNVSVQQLRQPDFVERVLAALLETGAAPDKLRLELTESVFAEDVEAVAGKMHALRAHAVSFSLDDFGTGYSSLSYLKRLPLAELKIDRSFVKDLPEDANAGAIVDAILGLARTLNLQVVAEGVETQAQRDFLVAHGCALLQGYLLGRPVPIEAFERDWGSAGQEPVR</sequence>
<dbReference type="InterPro" id="IPR000700">
    <property type="entry name" value="PAS-assoc_C"/>
</dbReference>
<dbReference type="Pfam" id="PF00563">
    <property type="entry name" value="EAL"/>
    <property type="match status" value="1"/>
</dbReference>
<dbReference type="CDD" id="cd00130">
    <property type="entry name" value="PAS"/>
    <property type="match status" value="2"/>
</dbReference>
<accession>A0ABW0PC43</accession>
<feature type="domain" description="GGDEF" evidence="4">
    <location>
        <begin position="397"/>
        <end position="535"/>
    </location>
</feature>
<proteinExistence type="predicted"/>
<feature type="domain" description="PAC" evidence="2">
    <location>
        <begin position="313"/>
        <end position="365"/>
    </location>
</feature>
<reference evidence="6" key="1">
    <citation type="journal article" date="2019" name="Int. J. Syst. Evol. Microbiol.">
        <title>The Global Catalogue of Microorganisms (GCM) 10K type strain sequencing project: providing services to taxonomists for standard genome sequencing and annotation.</title>
        <authorList>
            <consortium name="The Broad Institute Genomics Platform"/>
            <consortium name="The Broad Institute Genome Sequencing Center for Infectious Disease"/>
            <person name="Wu L."/>
            <person name="Ma J."/>
        </authorList>
    </citation>
    <scope>NUCLEOTIDE SEQUENCE [LARGE SCALE GENOMIC DNA]</scope>
    <source>
        <strain evidence="6">CCUG 38813</strain>
    </source>
</reference>
<dbReference type="PANTHER" id="PTHR44757">
    <property type="entry name" value="DIGUANYLATE CYCLASE DGCP"/>
    <property type="match status" value="1"/>
</dbReference>
<dbReference type="NCBIfam" id="TIGR00254">
    <property type="entry name" value="GGDEF"/>
    <property type="match status" value="1"/>
</dbReference>
<feature type="domain" description="PAC" evidence="2">
    <location>
        <begin position="182"/>
        <end position="236"/>
    </location>
</feature>
<organism evidence="5 6">
    <name type="scientific">Massilia jejuensis</name>
    <dbReference type="NCBI Taxonomy" id="648894"/>
    <lineage>
        <taxon>Bacteria</taxon>
        <taxon>Pseudomonadati</taxon>
        <taxon>Pseudomonadota</taxon>
        <taxon>Betaproteobacteria</taxon>
        <taxon>Burkholderiales</taxon>
        <taxon>Oxalobacteraceae</taxon>
        <taxon>Telluria group</taxon>
        <taxon>Massilia</taxon>
    </lineage>
</organism>
<keyword evidence="6" id="KW-1185">Reference proteome</keyword>
<dbReference type="InterPro" id="IPR043128">
    <property type="entry name" value="Rev_trsase/Diguanyl_cyclase"/>
</dbReference>
<dbReference type="Pfam" id="PF08447">
    <property type="entry name" value="PAS_3"/>
    <property type="match status" value="1"/>
</dbReference>
<dbReference type="SMART" id="SM00086">
    <property type="entry name" value="PAC"/>
    <property type="match status" value="2"/>
</dbReference>
<dbReference type="InterPro" id="IPR035919">
    <property type="entry name" value="EAL_sf"/>
</dbReference>
<dbReference type="PROSITE" id="PS50113">
    <property type="entry name" value="PAC"/>
    <property type="match status" value="2"/>
</dbReference>
<dbReference type="PROSITE" id="PS50887">
    <property type="entry name" value="GGDEF"/>
    <property type="match status" value="1"/>
</dbReference>
<dbReference type="Gene3D" id="3.30.70.270">
    <property type="match status" value="1"/>
</dbReference>
<gene>
    <name evidence="5" type="ORF">ACFPOU_02875</name>
</gene>
<dbReference type="InterPro" id="IPR013655">
    <property type="entry name" value="PAS_fold_3"/>
</dbReference>
<dbReference type="RefSeq" id="WP_379716927.1">
    <property type="nucleotide sequence ID" value="NZ_JBHSMS010000011.1"/>
</dbReference>
<dbReference type="SMART" id="SM00091">
    <property type="entry name" value="PAS"/>
    <property type="match status" value="2"/>
</dbReference>
<dbReference type="SMART" id="SM00052">
    <property type="entry name" value="EAL"/>
    <property type="match status" value="1"/>
</dbReference>
<evidence type="ECO:0000259" key="4">
    <source>
        <dbReference type="PROSITE" id="PS50887"/>
    </source>
</evidence>
<dbReference type="InterPro" id="IPR052155">
    <property type="entry name" value="Biofilm_reg_signaling"/>
</dbReference>
<dbReference type="EMBL" id="JBHSMS010000011">
    <property type="protein sequence ID" value="MFC5510070.1"/>
    <property type="molecule type" value="Genomic_DNA"/>
</dbReference>